<evidence type="ECO:0000313" key="4">
    <source>
        <dbReference type="Proteomes" id="UP001444625"/>
    </source>
</evidence>
<protein>
    <submittedName>
        <fullName evidence="3">Uncharacterized protein</fullName>
    </submittedName>
</protein>
<evidence type="ECO:0000313" key="3">
    <source>
        <dbReference type="EMBL" id="MEN2768998.1"/>
    </source>
</evidence>
<proteinExistence type="predicted"/>
<reference evidence="3 4" key="1">
    <citation type="submission" date="2024-05" db="EMBL/GenBank/DDBJ databases">
        <authorList>
            <person name="Haq I."/>
            <person name="Ullah Z."/>
            <person name="Ahmad R."/>
            <person name="Li M."/>
            <person name="Tong Y."/>
        </authorList>
    </citation>
    <scope>NUCLEOTIDE SEQUENCE [LARGE SCALE GENOMIC DNA]</scope>
    <source>
        <strain evidence="3 4">16A2E</strain>
    </source>
</reference>
<feature type="chain" id="PRO_5045493024" evidence="2">
    <location>
        <begin position="31"/>
        <end position="260"/>
    </location>
</feature>
<feature type="coiled-coil region" evidence="1">
    <location>
        <begin position="170"/>
        <end position="234"/>
    </location>
</feature>
<keyword evidence="4" id="KW-1185">Reference proteome</keyword>
<keyword evidence="1" id="KW-0175">Coiled coil</keyword>
<feature type="signal peptide" evidence="2">
    <location>
        <begin position="1"/>
        <end position="30"/>
    </location>
</feature>
<organism evidence="3 4">
    <name type="scientific">Ornithinibacillus xuwenensis</name>
    <dbReference type="NCBI Taxonomy" id="3144668"/>
    <lineage>
        <taxon>Bacteria</taxon>
        <taxon>Bacillati</taxon>
        <taxon>Bacillota</taxon>
        <taxon>Bacilli</taxon>
        <taxon>Bacillales</taxon>
        <taxon>Bacillaceae</taxon>
        <taxon>Ornithinibacillus</taxon>
    </lineage>
</organism>
<dbReference type="Proteomes" id="UP001444625">
    <property type="component" value="Unassembled WGS sequence"/>
</dbReference>
<name>A0ABU9XL39_9BACI</name>
<gene>
    <name evidence="3" type="ORF">ABC228_17635</name>
</gene>
<accession>A0ABU9XL39</accession>
<evidence type="ECO:0000256" key="1">
    <source>
        <dbReference type="SAM" id="Coils"/>
    </source>
</evidence>
<evidence type="ECO:0000256" key="2">
    <source>
        <dbReference type="SAM" id="SignalP"/>
    </source>
</evidence>
<dbReference type="EMBL" id="JBDIML010000009">
    <property type="protein sequence ID" value="MEN2768998.1"/>
    <property type="molecule type" value="Genomic_DNA"/>
</dbReference>
<sequence length="260" mass="28720">MKLFKGSMKKKVITGVIVVGVFTSTGVAFANTDAGEKIREWYQGMFDQSVQTIEDEVSAYGESKIPELTAEYEALKEEVQVDIDLSRELETGQSLEEIMNAKLSHLESLDAEKQAILATIGEEFYGVFLDGYFEIQDLSAQGLDYATNDLTAFTGEVGQAAVDEMTTDIHTARDEAVADLEEAIRQAQEQLGAELDNQEIITIDNLKNQVDWAIEDLRKQVTALLQTLVDEQKEIIVAKAQELEDEAKAALDSVVDGITE</sequence>
<dbReference type="RefSeq" id="WP_345826497.1">
    <property type="nucleotide sequence ID" value="NZ_JBDIML010000009.1"/>
</dbReference>
<comment type="caution">
    <text evidence="3">The sequence shown here is derived from an EMBL/GenBank/DDBJ whole genome shotgun (WGS) entry which is preliminary data.</text>
</comment>
<keyword evidence="2" id="KW-0732">Signal</keyword>